<evidence type="ECO:0000256" key="2">
    <source>
        <dbReference type="ARBA" id="ARBA00022917"/>
    </source>
</evidence>
<keyword evidence="2" id="KW-0648">Protein biosynthesis</keyword>
<protein>
    <submittedName>
        <fullName evidence="5">Ala-tRNA(Pro) deacylase</fullName>
    </submittedName>
</protein>
<evidence type="ECO:0000313" key="4">
    <source>
        <dbReference type="EMBL" id="OTP14459.1"/>
    </source>
</evidence>
<dbReference type="Pfam" id="PF04073">
    <property type="entry name" value="tRNA_edit"/>
    <property type="match status" value="1"/>
</dbReference>
<dbReference type="PANTHER" id="PTHR31423:SF3">
    <property type="entry name" value="PROLYL-TRNA SYNTHETASE ASSOCIATED DOMAIN-CONTAINING PROTEIN 1-RELATED"/>
    <property type="match status" value="1"/>
</dbReference>
<name>A0A242K4K6_9ENTE</name>
<dbReference type="Gene3D" id="3.90.960.10">
    <property type="entry name" value="YbaK/aminoacyl-tRNA synthetase-associated domain"/>
    <property type="match status" value="1"/>
</dbReference>
<organism evidence="4">
    <name type="scientific">Candidatus Enterococcus clewellii</name>
    <dbReference type="NCBI Taxonomy" id="1834193"/>
    <lineage>
        <taxon>Bacteria</taxon>
        <taxon>Bacillati</taxon>
        <taxon>Bacillota</taxon>
        <taxon>Bacilli</taxon>
        <taxon>Lactobacillales</taxon>
        <taxon>Enterococcaceae</taxon>
        <taxon>Enterococcus</taxon>
    </lineage>
</organism>
<dbReference type="GO" id="GO:0002161">
    <property type="term" value="F:aminoacyl-tRNA deacylase activity"/>
    <property type="evidence" value="ECO:0007669"/>
    <property type="project" value="InterPro"/>
</dbReference>
<comment type="similarity">
    <text evidence="1">Belongs to the PRORSD1 family.</text>
</comment>
<dbReference type="OrthoDB" id="9798587at2"/>
<evidence type="ECO:0000313" key="5">
    <source>
        <dbReference type="EMBL" id="WYJ90521.1"/>
    </source>
</evidence>
<dbReference type="EMBL" id="NGMM01000004">
    <property type="protein sequence ID" value="OTP14459.1"/>
    <property type="molecule type" value="Genomic_DNA"/>
</dbReference>
<dbReference type="AlphaFoldDB" id="A0A242K4K6"/>
<evidence type="ECO:0000256" key="1">
    <source>
        <dbReference type="ARBA" id="ARBA00010201"/>
    </source>
</evidence>
<dbReference type="InterPro" id="IPR007214">
    <property type="entry name" value="YbaK/aa-tRNA-synth-assoc-dom"/>
</dbReference>
<dbReference type="PANTHER" id="PTHR31423">
    <property type="entry name" value="YBAK DOMAIN-CONTAINING PROTEIN"/>
    <property type="match status" value="1"/>
</dbReference>
<reference evidence="5" key="3">
    <citation type="submission" date="2024-03" db="EMBL/GenBank/DDBJ databases">
        <title>The Genome Sequence of Enterococcus sp. DIV0242b.</title>
        <authorList>
            <consortium name="The Broad Institute Genomics Platform"/>
            <consortium name="The Broad Institute Microbial Omics Core"/>
            <consortium name="The Broad Institute Genomic Center for Infectious Diseases"/>
            <person name="Earl A."/>
            <person name="Manson A."/>
            <person name="Gilmore M."/>
            <person name="Schwartman J."/>
            <person name="Shea T."/>
            <person name="Abouelleil A."/>
            <person name="Cao P."/>
            <person name="Chapman S."/>
            <person name="Cusick C."/>
            <person name="Young S."/>
            <person name="Neafsey D."/>
            <person name="Nusbaum C."/>
            <person name="Birren B."/>
        </authorList>
    </citation>
    <scope>NUCLEOTIDE SEQUENCE</scope>
    <source>
        <strain evidence="5">9E7_DIV0242</strain>
    </source>
</reference>
<evidence type="ECO:0000259" key="3">
    <source>
        <dbReference type="Pfam" id="PF04073"/>
    </source>
</evidence>
<feature type="domain" description="YbaK/aminoacyl-tRNA synthetase-associated" evidence="3">
    <location>
        <begin position="24"/>
        <end position="149"/>
    </location>
</feature>
<dbReference type="InterPro" id="IPR036754">
    <property type="entry name" value="YbaK/aa-tRNA-synt-asso_dom_sf"/>
</dbReference>
<reference evidence="5" key="2">
    <citation type="submission" date="2017-05" db="EMBL/GenBank/DDBJ databases">
        <authorList>
            <consortium name="The Broad Institute Genomics Platform"/>
            <consortium name="The Broad Institute Genomic Center for Infectious Diseases"/>
            <person name="Earl A."/>
            <person name="Manson A."/>
            <person name="Schwartman J."/>
            <person name="Gilmore M."/>
            <person name="Abouelleil A."/>
            <person name="Cao P."/>
            <person name="Chapman S."/>
            <person name="Cusick C."/>
            <person name="Shea T."/>
            <person name="Young S."/>
            <person name="Neafsey D."/>
            <person name="Nusbaum C."/>
            <person name="Birren B."/>
        </authorList>
    </citation>
    <scope>NUCLEOTIDE SEQUENCE</scope>
    <source>
        <strain evidence="5">9E7_DIV0242</strain>
    </source>
</reference>
<sequence>MNTAYKDIANLLQQLSIPFDIVEHPPVFTTEEADRFIEGIEGARTKSLFLTNKKKTAFYLLIMDDAKRLDMAQFKEIVGESRIKMASAESLLEKTKLTPGSVSIFGLLNNIEKDIHVYFTKEVLSEARMSFHPNDNTKTLFLATTDLLKVVETLGYTYTIIDL</sequence>
<dbReference type="Proteomes" id="UP000195141">
    <property type="component" value="Chromosome"/>
</dbReference>
<reference evidence="4" key="1">
    <citation type="submission" date="2017-05" db="EMBL/GenBank/DDBJ databases">
        <title>The Genome Sequence of Enterococcus sp. 9E7_DIV0242.</title>
        <authorList>
            <consortium name="The Broad Institute Genomics Platform"/>
            <consortium name="The Broad Institute Genomic Center for Infectious Diseases"/>
            <person name="Earl A."/>
            <person name="Manson A."/>
            <person name="Schwartman J."/>
            <person name="Gilmore M."/>
            <person name="Abouelleil A."/>
            <person name="Cao P."/>
            <person name="Chapman S."/>
            <person name="Cusick C."/>
            <person name="Shea T."/>
            <person name="Young S."/>
            <person name="Neafsey D."/>
            <person name="Nusbaum C."/>
            <person name="Birren B."/>
        </authorList>
    </citation>
    <scope>NUCLEOTIDE SEQUENCE [LARGE SCALE GENOMIC DNA]</scope>
    <source>
        <strain evidence="4">9E7_DIV0242</strain>
    </source>
</reference>
<evidence type="ECO:0000313" key="6">
    <source>
        <dbReference type="Proteomes" id="UP000195141"/>
    </source>
</evidence>
<gene>
    <name evidence="5" type="ORF">A5888_002278</name>
    <name evidence="4" type="ORF">A5888_002560</name>
</gene>
<dbReference type="EMBL" id="CP147247">
    <property type="protein sequence ID" value="WYJ90521.1"/>
    <property type="molecule type" value="Genomic_DNA"/>
</dbReference>
<dbReference type="SUPFAM" id="SSF55826">
    <property type="entry name" value="YbaK/ProRS associated domain"/>
    <property type="match status" value="1"/>
</dbReference>
<keyword evidence="6" id="KW-1185">Reference proteome</keyword>
<dbReference type="InterPro" id="IPR040285">
    <property type="entry name" value="ProX/PRXD1"/>
</dbReference>
<proteinExistence type="inferred from homology"/>
<dbReference type="RefSeq" id="WP_086349608.1">
    <property type="nucleotide sequence ID" value="NZ_CP147247.1"/>
</dbReference>
<accession>A0A242K4K6</accession>
<dbReference type="GO" id="GO:0006412">
    <property type="term" value="P:translation"/>
    <property type="evidence" value="ECO:0007669"/>
    <property type="project" value="UniProtKB-KW"/>
</dbReference>
<dbReference type="CDD" id="cd04335">
    <property type="entry name" value="PrdX_deacylase"/>
    <property type="match status" value="1"/>
</dbReference>